<dbReference type="EMBL" id="SRLO01000113">
    <property type="protein sequence ID" value="TNN74506.1"/>
    <property type="molecule type" value="Genomic_DNA"/>
</dbReference>
<dbReference type="AlphaFoldDB" id="A0A4Z2I904"/>
<proteinExistence type="predicted"/>
<evidence type="ECO:0000313" key="2">
    <source>
        <dbReference type="Proteomes" id="UP000314294"/>
    </source>
</evidence>
<evidence type="ECO:0000313" key="1">
    <source>
        <dbReference type="EMBL" id="TNN74506.1"/>
    </source>
</evidence>
<accession>A0A4Z2I904</accession>
<reference evidence="1 2" key="1">
    <citation type="submission" date="2019-03" db="EMBL/GenBank/DDBJ databases">
        <title>First draft genome of Liparis tanakae, snailfish: a comprehensive survey of snailfish specific genes.</title>
        <authorList>
            <person name="Kim W."/>
            <person name="Song I."/>
            <person name="Jeong J.-H."/>
            <person name="Kim D."/>
            <person name="Kim S."/>
            <person name="Ryu S."/>
            <person name="Song J.Y."/>
            <person name="Lee S.K."/>
        </authorList>
    </citation>
    <scope>NUCLEOTIDE SEQUENCE [LARGE SCALE GENOMIC DNA]</scope>
    <source>
        <tissue evidence="1">Muscle</tissue>
    </source>
</reference>
<dbReference type="Proteomes" id="UP000314294">
    <property type="component" value="Unassembled WGS sequence"/>
</dbReference>
<protein>
    <submittedName>
        <fullName evidence="1">Uncharacterized protein</fullName>
    </submittedName>
</protein>
<keyword evidence="2" id="KW-1185">Reference proteome</keyword>
<organism evidence="1 2">
    <name type="scientific">Liparis tanakae</name>
    <name type="common">Tanaka's snailfish</name>
    <dbReference type="NCBI Taxonomy" id="230148"/>
    <lineage>
        <taxon>Eukaryota</taxon>
        <taxon>Metazoa</taxon>
        <taxon>Chordata</taxon>
        <taxon>Craniata</taxon>
        <taxon>Vertebrata</taxon>
        <taxon>Euteleostomi</taxon>
        <taxon>Actinopterygii</taxon>
        <taxon>Neopterygii</taxon>
        <taxon>Teleostei</taxon>
        <taxon>Neoteleostei</taxon>
        <taxon>Acanthomorphata</taxon>
        <taxon>Eupercaria</taxon>
        <taxon>Perciformes</taxon>
        <taxon>Cottioidei</taxon>
        <taxon>Cottales</taxon>
        <taxon>Liparidae</taxon>
        <taxon>Liparis</taxon>
    </lineage>
</organism>
<comment type="caution">
    <text evidence="1">The sequence shown here is derived from an EMBL/GenBank/DDBJ whole genome shotgun (WGS) entry which is preliminary data.</text>
</comment>
<gene>
    <name evidence="1" type="ORF">EYF80_015286</name>
</gene>
<sequence length="198" mass="21365">MTQSFPSRRHQHASSPGAVKRWRPTCLISGAEFIIDLNNAGPDSESLKIRPMKAASLSLVAVLDTELFPVRAQTVLTARHKPARAHSLQLRRPSAVVENSVDGDIIIPRPLGNITEKMGNVDRRVTSQHHGTLMLSSLTSSTEAKVRVPPRLISQQGGAPPCGAAVASVWRACGRVRQVGGHWHANGTRSTPVKKPTS</sequence>
<name>A0A4Z2I904_9TELE</name>